<proteinExistence type="predicted"/>
<name>A0A1Q2MGQ3_9BACT</name>
<keyword evidence="1" id="KW-0472">Membrane</keyword>
<keyword evidence="3" id="KW-1185">Reference proteome</keyword>
<dbReference type="STRING" id="1851148.SMSP2_02208"/>
<evidence type="ECO:0000256" key="1">
    <source>
        <dbReference type="SAM" id="Phobius"/>
    </source>
</evidence>
<dbReference type="AlphaFoldDB" id="A0A1Q2MGQ3"/>
<protein>
    <submittedName>
        <fullName evidence="2">Uncharacterized protein</fullName>
    </submittedName>
</protein>
<gene>
    <name evidence="2" type="ORF">SMSP2_02208</name>
</gene>
<sequence length="205" mass="24667">MKYKHINKKTKLILISIFVIVVIYVNMHKLWISMYADSGIHTLEKFINRSWDRNLYLDDYDFARIVEVMNELSYIKENVSIFNIRPYHFWLRRLDTASFIVMNRIEYKTDVLEDLKSQPLYVTPEEYQKKIEDACWRDKRWKAGQITTIWNEDSYLPITVDASVRRYKLVNEILVPCSYEEYIKTRFGVRNEQINNNSDVGTVNE</sequence>
<reference evidence="3" key="1">
    <citation type="submission" date="2017-02" db="EMBL/GenBank/DDBJ databases">
        <title>Comparative genomics and description of representatives of a novel lineage of planctomycetes thriving in anoxic sediments.</title>
        <authorList>
            <person name="Spring S."/>
            <person name="Bunk B."/>
            <person name="Sproer C."/>
        </authorList>
    </citation>
    <scope>NUCLEOTIDE SEQUENCE [LARGE SCALE GENOMIC DNA]</scope>
    <source>
        <strain evidence="3">SM-Chi-D1</strain>
    </source>
</reference>
<organism evidence="2 3">
    <name type="scientific">Limihaloglobus sulfuriphilus</name>
    <dbReference type="NCBI Taxonomy" id="1851148"/>
    <lineage>
        <taxon>Bacteria</taxon>
        <taxon>Pseudomonadati</taxon>
        <taxon>Planctomycetota</taxon>
        <taxon>Phycisphaerae</taxon>
        <taxon>Sedimentisphaerales</taxon>
        <taxon>Sedimentisphaeraceae</taxon>
        <taxon>Limihaloglobus</taxon>
    </lineage>
</organism>
<dbReference type="RefSeq" id="WP_146683979.1">
    <property type="nucleotide sequence ID" value="NZ_CP019646.1"/>
</dbReference>
<dbReference type="KEGG" id="pbas:SMSP2_02208"/>
<evidence type="ECO:0000313" key="2">
    <source>
        <dbReference type="EMBL" id="AQQ71829.1"/>
    </source>
</evidence>
<keyword evidence="1" id="KW-1133">Transmembrane helix</keyword>
<keyword evidence="1" id="KW-0812">Transmembrane</keyword>
<feature type="transmembrane region" description="Helical" evidence="1">
    <location>
        <begin position="12"/>
        <end position="32"/>
    </location>
</feature>
<dbReference type="EMBL" id="CP019646">
    <property type="protein sequence ID" value="AQQ71829.1"/>
    <property type="molecule type" value="Genomic_DNA"/>
</dbReference>
<accession>A0A1Q2MGQ3</accession>
<dbReference type="Proteomes" id="UP000188181">
    <property type="component" value="Chromosome"/>
</dbReference>
<evidence type="ECO:0000313" key="3">
    <source>
        <dbReference type="Proteomes" id="UP000188181"/>
    </source>
</evidence>